<dbReference type="PANTHER" id="PTHR42718:SF9">
    <property type="entry name" value="MAJOR FACILITATOR SUPERFAMILY MULTIDRUG TRANSPORTER MFSC"/>
    <property type="match status" value="1"/>
</dbReference>
<dbReference type="InterPro" id="IPR020846">
    <property type="entry name" value="MFS_dom"/>
</dbReference>
<organism evidence="7 8">
    <name type="scientific">Erwinia psidii</name>
    <dbReference type="NCBI Taxonomy" id="69224"/>
    <lineage>
        <taxon>Bacteria</taxon>
        <taxon>Pseudomonadati</taxon>
        <taxon>Pseudomonadota</taxon>
        <taxon>Gammaproteobacteria</taxon>
        <taxon>Enterobacterales</taxon>
        <taxon>Erwiniaceae</taxon>
        <taxon>Erwinia</taxon>
    </lineage>
</organism>
<evidence type="ECO:0000313" key="7">
    <source>
        <dbReference type="EMBL" id="RQM36761.1"/>
    </source>
</evidence>
<dbReference type="Proteomes" id="UP000279457">
    <property type="component" value="Unassembled WGS sequence"/>
</dbReference>
<evidence type="ECO:0000259" key="6">
    <source>
        <dbReference type="PROSITE" id="PS50850"/>
    </source>
</evidence>
<dbReference type="Pfam" id="PF07690">
    <property type="entry name" value="MFS_1"/>
    <property type="match status" value="1"/>
</dbReference>
<protein>
    <submittedName>
        <fullName evidence="7">MdfA family multidrug efflux MFS transporter</fullName>
    </submittedName>
</protein>
<evidence type="ECO:0000313" key="8">
    <source>
        <dbReference type="Proteomes" id="UP000279457"/>
    </source>
</evidence>
<keyword evidence="4" id="KW-1133">Transmembrane helix</keyword>
<keyword evidence="5" id="KW-0472">Membrane</keyword>
<dbReference type="EMBL" id="RHHM01000017">
    <property type="protein sequence ID" value="RQM36761.1"/>
    <property type="molecule type" value="Genomic_DNA"/>
</dbReference>
<dbReference type="PANTHER" id="PTHR42718">
    <property type="entry name" value="MAJOR FACILITATOR SUPERFAMILY MULTIDRUG TRANSPORTER MFSC"/>
    <property type="match status" value="1"/>
</dbReference>
<dbReference type="InterPro" id="IPR011701">
    <property type="entry name" value="MFS"/>
</dbReference>
<dbReference type="PROSITE" id="PS50850">
    <property type="entry name" value="MFS"/>
    <property type="match status" value="1"/>
</dbReference>
<gene>
    <name evidence="7" type="primary">mdfA</name>
    <name evidence="7" type="ORF">EB241_18580</name>
</gene>
<dbReference type="GO" id="GO:0005886">
    <property type="term" value="C:plasma membrane"/>
    <property type="evidence" value="ECO:0007669"/>
    <property type="project" value="UniProtKB-SubCell"/>
</dbReference>
<comment type="subcellular location">
    <subcellularLocation>
        <location evidence="1">Endomembrane system</location>
        <topology evidence="1">Multi-pass membrane protein</topology>
    </subcellularLocation>
</comment>
<dbReference type="GO" id="GO:0022857">
    <property type="term" value="F:transmembrane transporter activity"/>
    <property type="evidence" value="ECO:0007669"/>
    <property type="project" value="InterPro"/>
</dbReference>
<dbReference type="AlphaFoldDB" id="A0A3N6SDS8"/>
<evidence type="ECO:0000256" key="5">
    <source>
        <dbReference type="ARBA" id="ARBA00023136"/>
    </source>
</evidence>
<dbReference type="InterPro" id="IPR005829">
    <property type="entry name" value="Sugar_transporter_CS"/>
</dbReference>
<keyword evidence="8" id="KW-1185">Reference proteome</keyword>
<proteinExistence type="predicted"/>
<sequence length="419" mass="45422">MINSLLPISSRKSIIFCVVLALFEFMTYIASDVIMPGMLTVTADMHAKESYVPWSLNAYLLGGVAFQWLLGPLSDRFGRRPLLLTGCALFSVSLCVTAWANNIHLFTVLRFIQGMGLGFVVVVSYPALQESFNESDAIRLIALIANIALLSPLLGPLIGSFLLTLMTWRTMFIVIAVLSGLCWLGLLRWMPESIGVRRNDGSIIAPRPMQIAAIGRVYGDLLRHKQFLSGCVALGLIGLPLMTWIALSPLLLMRNLGLSTLHYALWQFPIFGALIAGNITLNFIADKFKIERLLLISTLPVYFGLILSLILTPLFNNMVVLIVGLSVYAYGFGICNATLYRVTLFSSSHGLGAISAMLGMVSVGVFSIGGALLALAGAGNSLGSYIIAVAIPAGFAFLLIMNLLRHKERNNAAPGSDDF</sequence>
<accession>A0A3N6SDS8</accession>
<comment type="caution">
    <text evidence="7">The sequence shown here is derived from an EMBL/GenBank/DDBJ whole genome shotgun (WGS) entry which is preliminary data.</text>
</comment>
<evidence type="ECO:0000256" key="2">
    <source>
        <dbReference type="ARBA" id="ARBA00022448"/>
    </source>
</evidence>
<evidence type="ECO:0000256" key="3">
    <source>
        <dbReference type="ARBA" id="ARBA00022692"/>
    </source>
</evidence>
<evidence type="ECO:0000256" key="4">
    <source>
        <dbReference type="ARBA" id="ARBA00022989"/>
    </source>
</evidence>
<dbReference type="Gene3D" id="1.20.1720.10">
    <property type="entry name" value="Multidrug resistance protein D"/>
    <property type="match status" value="1"/>
</dbReference>
<keyword evidence="2" id="KW-0813">Transport</keyword>
<dbReference type="OrthoDB" id="9814303at2"/>
<name>A0A3N6SDS8_9GAMM</name>
<dbReference type="InterPro" id="IPR036259">
    <property type="entry name" value="MFS_trans_sf"/>
</dbReference>
<dbReference type="RefSeq" id="WP_124234492.1">
    <property type="nucleotide sequence ID" value="NZ_RHHM01000017.1"/>
</dbReference>
<reference evidence="7 8" key="1">
    <citation type="submission" date="2018-10" db="EMBL/GenBank/DDBJ databases">
        <title>Draft genome sequence for the type isolate of Erwinia psidii, agent causal of bacterial blight in guava (Psidium guajava) and wilt and die-back of Eucalyptus spp.</title>
        <authorList>
            <person name="Hermenegildo P.S."/>
            <person name="Santos S.A."/>
            <person name="Guimaraes L.M.S."/>
            <person name="Vidigal P.M.P."/>
            <person name="Pereira I.C."/>
            <person name="Badel J.L."/>
            <person name="Alfenas-Zerbini P."/>
            <person name="Ferreira M.A.S.V."/>
            <person name="Alfenas A.C."/>
        </authorList>
    </citation>
    <scope>NUCLEOTIDE SEQUENCE [LARGE SCALE GENOMIC DNA]</scope>
    <source>
        <strain evidence="7 8">IBSBF 435</strain>
    </source>
</reference>
<keyword evidence="3" id="KW-0812">Transmembrane</keyword>
<dbReference type="PROSITE" id="PS00216">
    <property type="entry name" value="SUGAR_TRANSPORT_1"/>
    <property type="match status" value="1"/>
</dbReference>
<evidence type="ECO:0000256" key="1">
    <source>
        <dbReference type="ARBA" id="ARBA00004127"/>
    </source>
</evidence>
<dbReference type="SUPFAM" id="SSF103473">
    <property type="entry name" value="MFS general substrate transporter"/>
    <property type="match status" value="1"/>
</dbReference>
<feature type="domain" description="Major facilitator superfamily (MFS) profile" evidence="6">
    <location>
        <begin position="16"/>
        <end position="408"/>
    </location>
</feature>